<keyword evidence="2" id="KW-1185">Reference proteome</keyword>
<gene>
    <name evidence="1" type="ORF">KIPB_016009</name>
</gene>
<proteinExistence type="predicted"/>
<feature type="non-terminal residue" evidence="1">
    <location>
        <position position="13"/>
    </location>
</feature>
<protein>
    <submittedName>
        <fullName evidence="1">Uncharacterized protein</fullName>
    </submittedName>
</protein>
<name>A0A391NWU6_9EUKA</name>
<evidence type="ECO:0000313" key="2">
    <source>
        <dbReference type="Proteomes" id="UP000265618"/>
    </source>
</evidence>
<evidence type="ECO:0000313" key="1">
    <source>
        <dbReference type="EMBL" id="GCA65010.1"/>
    </source>
</evidence>
<organism evidence="1 2">
    <name type="scientific">Kipferlia bialata</name>
    <dbReference type="NCBI Taxonomy" id="797122"/>
    <lineage>
        <taxon>Eukaryota</taxon>
        <taxon>Metamonada</taxon>
        <taxon>Carpediemonas-like organisms</taxon>
        <taxon>Kipferlia</taxon>
    </lineage>
</organism>
<accession>A0A391NWU6</accession>
<dbReference type="EMBL" id="BDIP01009415">
    <property type="protein sequence ID" value="GCA65010.1"/>
    <property type="molecule type" value="Genomic_DNA"/>
</dbReference>
<sequence length="13" mass="1460">MSTSHLQQIKDTA</sequence>
<reference evidence="1 2" key="1">
    <citation type="journal article" date="2018" name="PLoS ONE">
        <title>The draft genome of Kipferlia bialata reveals reductive genome evolution in fornicate parasites.</title>
        <authorList>
            <person name="Tanifuji G."/>
            <person name="Takabayashi S."/>
            <person name="Kume K."/>
            <person name="Takagi M."/>
            <person name="Nakayama T."/>
            <person name="Kamikawa R."/>
            <person name="Inagaki Y."/>
            <person name="Hashimoto T."/>
        </authorList>
    </citation>
    <scope>NUCLEOTIDE SEQUENCE [LARGE SCALE GENOMIC DNA]</scope>
    <source>
        <strain evidence="1">NY0173</strain>
    </source>
</reference>
<comment type="caution">
    <text evidence="1">The sequence shown here is derived from an EMBL/GenBank/DDBJ whole genome shotgun (WGS) entry which is preliminary data.</text>
</comment>
<dbReference type="Proteomes" id="UP000265618">
    <property type="component" value="Unassembled WGS sequence"/>
</dbReference>